<dbReference type="Pfam" id="PF04264">
    <property type="entry name" value="YceI"/>
    <property type="match status" value="1"/>
</dbReference>
<reference evidence="5" key="1">
    <citation type="submission" date="2017-06" db="EMBL/GenBank/DDBJ databases">
        <authorList>
            <person name="Varghese N."/>
            <person name="Submissions S."/>
        </authorList>
    </citation>
    <scope>NUCLEOTIDE SEQUENCE [LARGE SCALE GENOMIC DNA]</scope>
    <source>
        <strain evidence="5">JCM 23211</strain>
    </source>
</reference>
<feature type="domain" description="Lipid/polyisoprenoid-binding YceI-like" evidence="3">
    <location>
        <begin position="92"/>
        <end position="263"/>
    </location>
</feature>
<dbReference type="SMART" id="SM00867">
    <property type="entry name" value="YceI"/>
    <property type="match status" value="1"/>
</dbReference>
<dbReference type="InterPro" id="IPR007372">
    <property type="entry name" value="Lipid/polyisoprenoid-bd_YceI"/>
</dbReference>
<dbReference type="PANTHER" id="PTHR34406:SF1">
    <property type="entry name" value="PROTEIN YCEI"/>
    <property type="match status" value="1"/>
</dbReference>
<protein>
    <submittedName>
        <fullName evidence="4">YceI-like domain-containing protein</fullName>
    </submittedName>
</protein>
<accession>A0A239FE26</accession>
<gene>
    <name evidence="4" type="ORF">SAMN05421642_103218</name>
</gene>
<dbReference type="SUPFAM" id="SSF101874">
    <property type="entry name" value="YceI-like"/>
    <property type="match status" value="1"/>
</dbReference>
<dbReference type="STRING" id="398843.A3K89_19820"/>
<evidence type="ECO:0000313" key="4">
    <source>
        <dbReference type="EMBL" id="SNS54324.1"/>
    </source>
</evidence>
<dbReference type="AlphaFoldDB" id="A0A239FE26"/>
<keyword evidence="2" id="KW-0812">Transmembrane</keyword>
<sequence length="265" mass="27563">MICLCNPSGADPDKALRKLPGERTPIELKVQLISAGMTKKWWIVGAVVVVVIALGAFFGPKIYASFQGDDAPAATVSTEGAQAASVDDIDGTWTIVAGDASNTTAAGYTVDEVLNGSDVTVVGSTTEVSGDVTIADNALTAGEVVVQTNSITTDSDRRDNQFRGNIFDTATYPTATFTFDAPVDLSSVPKDGTTTTVTAEGTLTLKDQTRPVSVDIEVLQSGDTLIASGSIPTTWADYGIEPPSLGFVTVEDSGSVDFLINLNSN</sequence>
<proteinExistence type="inferred from homology"/>
<dbReference type="PANTHER" id="PTHR34406">
    <property type="entry name" value="PROTEIN YCEI"/>
    <property type="match status" value="1"/>
</dbReference>
<name>A0A239FE26_9NOCA</name>
<organism evidence="4 5">
    <name type="scientific">Rhodococcoides kyotonense</name>
    <dbReference type="NCBI Taxonomy" id="398843"/>
    <lineage>
        <taxon>Bacteria</taxon>
        <taxon>Bacillati</taxon>
        <taxon>Actinomycetota</taxon>
        <taxon>Actinomycetes</taxon>
        <taxon>Mycobacteriales</taxon>
        <taxon>Nocardiaceae</taxon>
        <taxon>Rhodococcoides</taxon>
    </lineage>
</organism>
<keyword evidence="2" id="KW-1133">Transmembrane helix</keyword>
<evidence type="ECO:0000256" key="2">
    <source>
        <dbReference type="SAM" id="Phobius"/>
    </source>
</evidence>
<evidence type="ECO:0000256" key="1">
    <source>
        <dbReference type="ARBA" id="ARBA00008812"/>
    </source>
</evidence>
<evidence type="ECO:0000313" key="5">
    <source>
        <dbReference type="Proteomes" id="UP000198327"/>
    </source>
</evidence>
<keyword evidence="5" id="KW-1185">Reference proteome</keyword>
<evidence type="ECO:0000259" key="3">
    <source>
        <dbReference type="SMART" id="SM00867"/>
    </source>
</evidence>
<feature type="transmembrane region" description="Helical" evidence="2">
    <location>
        <begin position="41"/>
        <end position="59"/>
    </location>
</feature>
<dbReference type="InterPro" id="IPR036761">
    <property type="entry name" value="TTHA0802/YceI-like_sf"/>
</dbReference>
<keyword evidence="2" id="KW-0472">Membrane</keyword>
<dbReference type="Gene3D" id="2.40.128.110">
    <property type="entry name" value="Lipid/polyisoprenoid-binding, YceI-like"/>
    <property type="match status" value="1"/>
</dbReference>
<comment type="similarity">
    <text evidence="1">Belongs to the UPF0312 family.</text>
</comment>
<dbReference type="EMBL" id="FZOW01000003">
    <property type="protein sequence ID" value="SNS54324.1"/>
    <property type="molecule type" value="Genomic_DNA"/>
</dbReference>
<dbReference type="Proteomes" id="UP000198327">
    <property type="component" value="Unassembled WGS sequence"/>
</dbReference>